<reference evidence="1 2" key="1">
    <citation type="submission" date="2018-03" db="EMBL/GenBank/DDBJ databases">
        <title>Whole genome sequencing of Histamine producing bacteria.</title>
        <authorList>
            <person name="Butler K."/>
        </authorList>
    </citation>
    <scope>NUCLEOTIDE SEQUENCE [LARGE SCALE GENOMIC DNA]</scope>
    <source>
        <strain evidence="1 2">BS2</strain>
    </source>
</reference>
<comment type="caution">
    <text evidence="1">The sequence shown here is derived from an EMBL/GenBank/DDBJ whole genome shotgun (WGS) entry which is preliminary data.</text>
</comment>
<name>A0A2T3IFW0_9GAMM</name>
<evidence type="ECO:0008006" key="3">
    <source>
        <dbReference type="Google" id="ProtNLM"/>
    </source>
</evidence>
<gene>
    <name evidence="1" type="ORF">CTM88_17795</name>
</gene>
<dbReference type="EMBL" id="PYMK01000024">
    <property type="protein sequence ID" value="PSU25390.1"/>
    <property type="molecule type" value="Genomic_DNA"/>
</dbReference>
<evidence type="ECO:0000313" key="1">
    <source>
        <dbReference type="EMBL" id="PSU25390.1"/>
    </source>
</evidence>
<evidence type="ECO:0000313" key="2">
    <source>
        <dbReference type="Proteomes" id="UP000240254"/>
    </source>
</evidence>
<sequence length="99" mass="11472">MALPSEPTTRSLLAEKFNYQPFIPLVEVAELLFGMSATTIKRKAAQQDLPFPVVRLSGSQKSPWLVSFDDLVKFVERKRLQNEKIWKKNNGSRRVSFRY</sequence>
<organism evidence="1 2">
    <name type="scientific">Photobacterium aquimaris</name>
    <dbReference type="NCBI Taxonomy" id="512643"/>
    <lineage>
        <taxon>Bacteria</taxon>
        <taxon>Pseudomonadati</taxon>
        <taxon>Pseudomonadota</taxon>
        <taxon>Gammaproteobacteria</taxon>
        <taxon>Vibrionales</taxon>
        <taxon>Vibrionaceae</taxon>
        <taxon>Photobacterium</taxon>
    </lineage>
</organism>
<accession>A0A2T3IFW0</accession>
<dbReference type="Proteomes" id="UP000240254">
    <property type="component" value="Unassembled WGS sequence"/>
</dbReference>
<protein>
    <recommendedName>
        <fullName evidence="3">Pyocin activator protein PrtN</fullName>
    </recommendedName>
</protein>
<dbReference type="InterPro" id="IPR020518">
    <property type="entry name" value="Tscrpt_reg_PrtN"/>
</dbReference>
<dbReference type="AlphaFoldDB" id="A0A2T3IFW0"/>
<proteinExistence type="predicted"/>
<dbReference type="GO" id="GO:0006355">
    <property type="term" value="P:regulation of DNA-templated transcription"/>
    <property type="evidence" value="ECO:0007669"/>
    <property type="project" value="InterPro"/>
</dbReference>
<dbReference type="Pfam" id="PF11112">
    <property type="entry name" value="PyocinActivator"/>
    <property type="match status" value="1"/>
</dbReference>
<dbReference type="RefSeq" id="WP_065176609.1">
    <property type="nucleotide sequence ID" value="NZ_LZFA01000019.1"/>
</dbReference>
<dbReference type="OrthoDB" id="982642at2"/>